<keyword evidence="5" id="KW-1185">Reference proteome</keyword>
<evidence type="ECO:0000313" key="5">
    <source>
        <dbReference type="Proteomes" id="UP001368318"/>
    </source>
</evidence>
<evidence type="ECO:0000256" key="1">
    <source>
        <dbReference type="SAM" id="Phobius"/>
    </source>
</evidence>
<evidence type="ECO:0008006" key="6">
    <source>
        <dbReference type="Google" id="ProtNLM"/>
    </source>
</evidence>
<reference evidence="4 5" key="1">
    <citation type="submission" date="2023-10" db="EMBL/GenBank/DDBJ databases">
        <title>Culture-based analysis of two novel bacteria associated with mangrove crab gills.</title>
        <authorList>
            <person name="Yang X."/>
            <person name="Garuglieri E."/>
            <person name="Van Goethem M.W."/>
            <person name="Fusi M."/>
            <person name="Marasco R."/>
            <person name="Daffonchio D.G."/>
        </authorList>
    </citation>
    <scope>NUCLEOTIDE SEQUENCE</scope>
    <source>
        <strain evidence="4">UG2-1</strain>
        <strain evidence="3">UG2-2</strain>
        <strain evidence="5">UG2_2</strain>
    </source>
</reference>
<sequence length="69" mass="7495">MKLQNKKIIASILFLLISFVCVAQQVNAPEPNSNRPPPPPGVPIDSGVYIVAGLALAYGVYKKRSFLLK</sequence>
<gene>
    <name evidence="4" type="ORF">R3L15_13615</name>
    <name evidence="3" type="ORF">R3L16_07975</name>
</gene>
<evidence type="ECO:0000313" key="3">
    <source>
        <dbReference type="EMBL" id="WXA01691.1"/>
    </source>
</evidence>
<name>A0AAU6P6E0_9FLAO</name>
<dbReference type="Proteomes" id="UP001368318">
    <property type="component" value="Chromosome"/>
</dbReference>
<feature type="chain" id="PRO_5044712963" description="Signal peptidase" evidence="2">
    <location>
        <begin position="24"/>
        <end position="69"/>
    </location>
</feature>
<evidence type="ECO:0000313" key="4">
    <source>
        <dbReference type="EMBL" id="WXA13149.1"/>
    </source>
</evidence>
<keyword evidence="2" id="KW-0732">Signal</keyword>
<protein>
    <recommendedName>
        <fullName evidence="6">Signal peptidase</fullName>
    </recommendedName>
</protein>
<dbReference type="EMBL" id="CP136925">
    <property type="protein sequence ID" value="WXA13149.1"/>
    <property type="molecule type" value="Genomic_DNA"/>
</dbReference>
<organism evidence="4">
    <name type="scientific">Mangrovimonas cancribranchiae</name>
    <dbReference type="NCBI Taxonomy" id="3080055"/>
    <lineage>
        <taxon>Bacteria</taxon>
        <taxon>Pseudomonadati</taxon>
        <taxon>Bacteroidota</taxon>
        <taxon>Flavobacteriia</taxon>
        <taxon>Flavobacteriales</taxon>
        <taxon>Flavobacteriaceae</taxon>
        <taxon>Mangrovimonas</taxon>
    </lineage>
</organism>
<evidence type="ECO:0000256" key="2">
    <source>
        <dbReference type="SAM" id="SignalP"/>
    </source>
</evidence>
<dbReference type="AlphaFoldDB" id="A0AAU6P6E0"/>
<keyword evidence="1" id="KW-1133">Transmembrane helix</keyword>
<feature type="transmembrane region" description="Helical" evidence="1">
    <location>
        <begin position="42"/>
        <end position="61"/>
    </location>
</feature>
<accession>A0AAU6P6E0</accession>
<dbReference type="RefSeq" id="WP_338732326.1">
    <property type="nucleotide sequence ID" value="NZ_CP136924.1"/>
</dbReference>
<proteinExistence type="predicted"/>
<keyword evidence="1" id="KW-0812">Transmembrane</keyword>
<dbReference type="EMBL" id="CP136924">
    <property type="protein sequence ID" value="WXA01691.1"/>
    <property type="molecule type" value="Genomic_DNA"/>
</dbReference>
<feature type="signal peptide" evidence="2">
    <location>
        <begin position="1"/>
        <end position="23"/>
    </location>
</feature>
<keyword evidence="1" id="KW-0472">Membrane</keyword>
<dbReference type="KEGG" id="mcaa:R3L15_13615"/>